<dbReference type="RefSeq" id="XP_069197477.1">
    <property type="nucleotide sequence ID" value="XM_069348630.1"/>
</dbReference>
<evidence type="ECO:0000259" key="6">
    <source>
        <dbReference type="PROSITE" id="PS50103"/>
    </source>
</evidence>
<evidence type="ECO:0000256" key="1">
    <source>
        <dbReference type="ARBA" id="ARBA00022723"/>
    </source>
</evidence>
<gene>
    <name evidence="7" type="ORF">AAFC00_006330</name>
</gene>
<evidence type="ECO:0000256" key="4">
    <source>
        <dbReference type="PROSITE-ProRule" id="PRU00723"/>
    </source>
</evidence>
<evidence type="ECO:0000256" key="2">
    <source>
        <dbReference type="ARBA" id="ARBA00022771"/>
    </source>
</evidence>
<feature type="compositionally biased region" description="Basic and acidic residues" evidence="5">
    <location>
        <begin position="408"/>
        <end position="422"/>
    </location>
</feature>
<dbReference type="InterPro" id="IPR036855">
    <property type="entry name" value="Znf_CCCH_sf"/>
</dbReference>
<keyword evidence="1 4" id="KW-0479">Metal-binding</keyword>
<feature type="domain" description="C3H1-type" evidence="6">
    <location>
        <begin position="22"/>
        <end position="50"/>
    </location>
</feature>
<feature type="region of interest" description="Disordered" evidence="5">
    <location>
        <begin position="52"/>
        <end position="75"/>
    </location>
</feature>
<dbReference type="SUPFAM" id="SSF90229">
    <property type="entry name" value="CCCH zinc finger"/>
    <property type="match status" value="1"/>
</dbReference>
<reference evidence="7 8" key="1">
    <citation type="submission" date="2024-07" db="EMBL/GenBank/DDBJ databases">
        <title>Draft sequence of the Neodothiora populina.</title>
        <authorList>
            <person name="Drown D.D."/>
            <person name="Schuette U.S."/>
            <person name="Buechlein A.B."/>
            <person name="Rusch D.R."/>
            <person name="Winton L.W."/>
            <person name="Adams G.A."/>
        </authorList>
    </citation>
    <scope>NUCLEOTIDE SEQUENCE [LARGE SCALE GENOMIC DNA]</scope>
    <source>
        <strain evidence="7 8">CPC 39397</strain>
    </source>
</reference>
<evidence type="ECO:0000313" key="8">
    <source>
        <dbReference type="Proteomes" id="UP001562354"/>
    </source>
</evidence>
<proteinExistence type="predicted"/>
<feature type="region of interest" description="Disordered" evidence="5">
    <location>
        <begin position="390"/>
        <end position="455"/>
    </location>
</feature>
<evidence type="ECO:0000256" key="3">
    <source>
        <dbReference type="ARBA" id="ARBA00022833"/>
    </source>
</evidence>
<protein>
    <recommendedName>
        <fullName evidence="6">C3H1-type domain-containing protein</fullName>
    </recommendedName>
</protein>
<evidence type="ECO:0000256" key="5">
    <source>
        <dbReference type="SAM" id="MobiDB-lite"/>
    </source>
</evidence>
<feature type="region of interest" description="Disordered" evidence="5">
    <location>
        <begin position="1"/>
        <end position="25"/>
    </location>
</feature>
<dbReference type="EMBL" id="JBFMKM010000014">
    <property type="protein sequence ID" value="KAL1297795.1"/>
    <property type="molecule type" value="Genomic_DNA"/>
</dbReference>
<sequence length="546" mass="60676">MAESEADVQQDAALPIAHRKSKKSSQKCRFFNSRNGCRAGSECRFSHDTTFEEKPNEVTTTAGQTAVDGESGRKYKQPLADKRRVISRPIPKAQAEDPRESQLGQIRRRFNPSEEVGSSGTVFKFGLVPSDPDFPFEIDSLSCILTVPFGYPQSGLPSIRVTNQELRRGFQLNIERGFEDLVASSPGATLLGLFNRLDKELENLLSKEMSETVKLVLPPRPKYTESIATEQKVITVSRATVKPVVQEALVFFTSEQKNAASTKRQTEIRQIIARLGRLKGFIKHADESTFTIPFEPTKKTALPDSLRTQQNLRLFVPALYNLHPPQVEFPGNTGDEARRLGKAFQQRAKLHPELTLLAHVNYLSHNVHVMMAEVEQDVPKNVVEIEEPQADVATSSAVDKSLQIDAARPTDKDHVRLIERPPEWAQHSDGQDDYSSDESASTDYESDDEPLESGVIGDATASSTPTIAVERGVQISFPDLGLHCIELLELVTLNIVVKCDRCKETTEFLRLKNNAAADQTGMKDENCKKCSNSLAVGRLYSNVLTN</sequence>
<dbReference type="Gene3D" id="4.10.1000.10">
    <property type="entry name" value="Zinc finger, CCCH-type"/>
    <property type="match status" value="1"/>
</dbReference>
<comment type="caution">
    <text evidence="7">The sequence shown here is derived from an EMBL/GenBank/DDBJ whole genome shotgun (WGS) entry which is preliminary data.</text>
</comment>
<evidence type="ECO:0000313" key="7">
    <source>
        <dbReference type="EMBL" id="KAL1297795.1"/>
    </source>
</evidence>
<keyword evidence="3 4" id="KW-0862">Zinc</keyword>
<keyword evidence="8" id="KW-1185">Reference proteome</keyword>
<dbReference type="InterPro" id="IPR000571">
    <property type="entry name" value="Znf_CCCH"/>
</dbReference>
<organism evidence="7 8">
    <name type="scientific">Neodothiora populina</name>
    <dbReference type="NCBI Taxonomy" id="2781224"/>
    <lineage>
        <taxon>Eukaryota</taxon>
        <taxon>Fungi</taxon>
        <taxon>Dikarya</taxon>
        <taxon>Ascomycota</taxon>
        <taxon>Pezizomycotina</taxon>
        <taxon>Dothideomycetes</taxon>
        <taxon>Dothideomycetidae</taxon>
        <taxon>Dothideales</taxon>
        <taxon>Dothioraceae</taxon>
        <taxon>Neodothiora</taxon>
    </lineage>
</organism>
<accession>A0ABR3P577</accession>
<dbReference type="GeneID" id="95980029"/>
<keyword evidence="2 4" id="KW-0863">Zinc-finger</keyword>
<dbReference type="Proteomes" id="UP001562354">
    <property type="component" value="Unassembled WGS sequence"/>
</dbReference>
<dbReference type="PROSITE" id="PS50103">
    <property type="entry name" value="ZF_C3H1"/>
    <property type="match status" value="1"/>
</dbReference>
<name>A0ABR3P577_9PEZI</name>
<feature type="zinc finger region" description="C3H1-type" evidence="4">
    <location>
        <begin position="22"/>
        <end position="50"/>
    </location>
</feature>